<evidence type="ECO:0000256" key="8">
    <source>
        <dbReference type="ARBA" id="ARBA00023136"/>
    </source>
</evidence>
<feature type="domain" description="Major facilitator superfamily (MFS) profile" evidence="11">
    <location>
        <begin position="27"/>
        <end position="475"/>
    </location>
</feature>
<feature type="transmembrane region" description="Helical" evidence="10">
    <location>
        <begin position="348"/>
        <end position="369"/>
    </location>
</feature>
<evidence type="ECO:0000256" key="5">
    <source>
        <dbReference type="ARBA" id="ARBA00022692"/>
    </source>
</evidence>
<evidence type="ECO:0000256" key="2">
    <source>
        <dbReference type="ARBA" id="ARBA00010992"/>
    </source>
</evidence>
<dbReference type="Pfam" id="PF00083">
    <property type="entry name" value="Sugar_tr"/>
    <property type="match status" value="1"/>
</dbReference>
<keyword evidence="7 10" id="KW-1133">Transmembrane helix</keyword>
<dbReference type="EMBL" id="VEPZ02000992">
    <property type="protein sequence ID" value="KAE8704574.1"/>
    <property type="molecule type" value="Genomic_DNA"/>
</dbReference>
<dbReference type="InterPro" id="IPR003663">
    <property type="entry name" value="Sugar/inositol_transpt"/>
</dbReference>
<dbReference type="PANTHER" id="PTHR23500">
    <property type="entry name" value="SOLUTE CARRIER FAMILY 2, FACILITATED GLUCOSE TRANSPORTER"/>
    <property type="match status" value="1"/>
</dbReference>
<feature type="transmembrane region" description="Helical" evidence="10">
    <location>
        <begin position="448"/>
        <end position="471"/>
    </location>
</feature>
<dbReference type="Gene3D" id="1.20.1250.20">
    <property type="entry name" value="MFS general substrate transporter like domains"/>
    <property type="match status" value="1"/>
</dbReference>
<comment type="subcellular location">
    <subcellularLocation>
        <location evidence="1">Membrane</location>
        <topology evidence="1">Multi-pass membrane protein</topology>
    </subcellularLocation>
</comment>
<accession>A0A6A3AJ11</accession>
<keyword evidence="8 10" id="KW-0472">Membrane</keyword>
<feature type="transmembrane region" description="Helical" evidence="10">
    <location>
        <begin position="137"/>
        <end position="158"/>
    </location>
</feature>
<feature type="transmembrane region" description="Helical" evidence="10">
    <location>
        <begin position="319"/>
        <end position="341"/>
    </location>
</feature>
<feature type="transmembrane region" description="Helical" evidence="10">
    <location>
        <begin position="81"/>
        <end position="99"/>
    </location>
</feature>
<dbReference type="OrthoDB" id="5296287at2759"/>
<dbReference type="PANTHER" id="PTHR23500:SF472">
    <property type="entry name" value="SUGAR TRANSPORT PROTEIN 6"/>
    <property type="match status" value="1"/>
</dbReference>
<dbReference type="InterPro" id="IPR005829">
    <property type="entry name" value="Sugar_transporter_CS"/>
</dbReference>
<dbReference type="PROSITE" id="PS00217">
    <property type="entry name" value="SUGAR_TRANSPORT_2"/>
    <property type="match status" value="1"/>
</dbReference>
<keyword evidence="5 10" id="KW-0812">Transmembrane</keyword>
<comment type="similarity">
    <text evidence="2 9">Belongs to the major facilitator superfamily. Sugar transporter (TC 2.A.1.1) family.</text>
</comment>
<dbReference type="PROSITE" id="PS00216">
    <property type="entry name" value="SUGAR_TRANSPORT_1"/>
    <property type="match status" value="1"/>
</dbReference>
<comment type="caution">
    <text evidence="12">The sequence shown here is derived from an EMBL/GenBank/DDBJ whole genome shotgun (WGS) entry which is preliminary data.</text>
</comment>
<gene>
    <name evidence="12" type="ORF">F3Y22_tig00110450pilonHSYRG00774</name>
</gene>
<dbReference type="InterPro" id="IPR005828">
    <property type="entry name" value="MFS_sugar_transport-like"/>
</dbReference>
<dbReference type="AlphaFoldDB" id="A0A6A3AJ11"/>
<keyword evidence="3 9" id="KW-0813">Transport</keyword>
<dbReference type="GO" id="GO:0015145">
    <property type="term" value="F:monosaccharide transmembrane transporter activity"/>
    <property type="evidence" value="ECO:0007669"/>
    <property type="project" value="InterPro"/>
</dbReference>
<feature type="transmembrane region" description="Helical" evidence="10">
    <location>
        <begin position="421"/>
        <end position="442"/>
    </location>
</feature>
<dbReference type="Proteomes" id="UP000436088">
    <property type="component" value="Unassembled WGS sequence"/>
</dbReference>
<feature type="transmembrane region" description="Helical" evidence="10">
    <location>
        <begin position="170"/>
        <end position="188"/>
    </location>
</feature>
<protein>
    <submittedName>
        <fullName evidence="12">Sugar transport protein 8</fullName>
    </submittedName>
</protein>
<dbReference type="NCBIfam" id="TIGR00879">
    <property type="entry name" value="SP"/>
    <property type="match status" value="1"/>
</dbReference>
<dbReference type="InterPro" id="IPR020846">
    <property type="entry name" value="MFS_dom"/>
</dbReference>
<feature type="transmembrane region" description="Helical" evidence="10">
    <location>
        <begin position="200"/>
        <end position="222"/>
    </location>
</feature>
<sequence length="509" mass="56217">MAPAVVVSGSGEHPEFEGRITVYVIVCVIIAAFGGLMFGYDIGISGGVTSMDDFLKEFFPAVYRKKQHVLENNYCKYDNQFLQLFTSSLYLAALIASFVASKVCSKAGRKLTMQIASIFFMIGVILTAAGVNLGMIILGRIFLGVGVGFANQAVPLFLSEIAPARIRGALNISFQLFITIGILVANLINYFTSNVHPHGWRISLGIAGVPALMLCLGSILICETPTSLIERNKIEEGRKVLRKIRGVENIDDEFDSIVHACEMARQVKDPFRKLMKPVSRPPLIIAICLQVFQQFTGINAIMFYAPVLFQTVGFGNDAALLSSVITGLVNVFSTVVSVYLVDRAGRRFLLLEACVQMLISHVIIGIILLKELKTTADNLTKGEATFVVVMVCLFVMGFAWSWGPIGWLIPSETFPLETRSAGFAFAVSSNMLFTFVIAQAFLSMLCHMQAGIFFFFAGWIVIMGVFTWFLLPETKGVPVDSMVDKVWKQHWFWCSFMADDDLRTDVKVV</sequence>
<dbReference type="FunFam" id="1.20.1250.20:FF:000002">
    <property type="entry name" value="Sugar transport protein 13"/>
    <property type="match status" value="1"/>
</dbReference>
<dbReference type="PRINTS" id="PR00171">
    <property type="entry name" value="SUGRTRNSPORT"/>
</dbReference>
<organism evidence="12 13">
    <name type="scientific">Hibiscus syriacus</name>
    <name type="common">Rose of Sharon</name>
    <dbReference type="NCBI Taxonomy" id="106335"/>
    <lineage>
        <taxon>Eukaryota</taxon>
        <taxon>Viridiplantae</taxon>
        <taxon>Streptophyta</taxon>
        <taxon>Embryophyta</taxon>
        <taxon>Tracheophyta</taxon>
        <taxon>Spermatophyta</taxon>
        <taxon>Magnoliopsida</taxon>
        <taxon>eudicotyledons</taxon>
        <taxon>Gunneridae</taxon>
        <taxon>Pentapetalae</taxon>
        <taxon>rosids</taxon>
        <taxon>malvids</taxon>
        <taxon>Malvales</taxon>
        <taxon>Malvaceae</taxon>
        <taxon>Malvoideae</taxon>
        <taxon>Hibiscus</taxon>
    </lineage>
</organism>
<feature type="transmembrane region" description="Helical" evidence="10">
    <location>
        <begin position="283"/>
        <end position="307"/>
    </location>
</feature>
<keyword evidence="6" id="KW-0769">Symport</keyword>
<dbReference type="InterPro" id="IPR045262">
    <property type="entry name" value="STP/PLT_plant"/>
</dbReference>
<reference evidence="12" key="1">
    <citation type="submission" date="2019-09" db="EMBL/GenBank/DDBJ databases">
        <title>Draft genome information of white flower Hibiscus syriacus.</title>
        <authorList>
            <person name="Kim Y.-M."/>
        </authorList>
    </citation>
    <scope>NUCLEOTIDE SEQUENCE [LARGE SCALE GENOMIC DNA]</scope>
    <source>
        <strain evidence="12">YM2019G1</strain>
    </source>
</reference>
<evidence type="ECO:0000313" key="12">
    <source>
        <dbReference type="EMBL" id="KAE8704574.1"/>
    </source>
</evidence>
<proteinExistence type="inferred from homology"/>
<dbReference type="InterPro" id="IPR036259">
    <property type="entry name" value="MFS_trans_sf"/>
</dbReference>
<dbReference type="CDD" id="cd17361">
    <property type="entry name" value="MFS_STP"/>
    <property type="match status" value="1"/>
</dbReference>
<dbReference type="PROSITE" id="PS50850">
    <property type="entry name" value="MFS"/>
    <property type="match status" value="1"/>
</dbReference>
<keyword evidence="13" id="KW-1185">Reference proteome</keyword>
<evidence type="ECO:0000259" key="11">
    <source>
        <dbReference type="PROSITE" id="PS50850"/>
    </source>
</evidence>
<evidence type="ECO:0000256" key="9">
    <source>
        <dbReference type="RuleBase" id="RU003346"/>
    </source>
</evidence>
<evidence type="ECO:0000256" key="1">
    <source>
        <dbReference type="ARBA" id="ARBA00004141"/>
    </source>
</evidence>
<evidence type="ECO:0000313" key="13">
    <source>
        <dbReference type="Proteomes" id="UP000436088"/>
    </source>
</evidence>
<evidence type="ECO:0000256" key="4">
    <source>
        <dbReference type="ARBA" id="ARBA00022597"/>
    </source>
</evidence>
<dbReference type="InterPro" id="IPR044778">
    <property type="entry name" value="MFS_STP/MST-like_plant"/>
</dbReference>
<evidence type="ECO:0000256" key="7">
    <source>
        <dbReference type="ARBA" id="ARBA00022989"/>
    </source>
</evidence>
<feature type="transmembrane region" description="Helical" evidence="10">
    <location>
        <begin position="111"/>
        <end position="131"/>
    </location>
</feature>
<feature type="transmembrane region" description="Helical" evidence="10">
    <location>
        <begin position="384"/>
        <end position="409"/>
    </location>
</feature>
<feature type="transmembrane region" description="Helical" evidence="10">
    <location>
        <begin position="20"/>
        <end position="40"/>
    </location>
</feature>
<name>A0A6A3AJ11_HIBSY</name>
<dbReference type="GO" id="GO:0016020">
    <property type="term" value="C:membrane"/>
    <property type="evidence" value="ECO:0007669"/>
    <property type="project" value="UniProtKB-SubCell"/>
</dbReference>
<evidence type="ECO:0000256" key="6">
    <source>
        <dbReference type="ARBA" id="ARBA00022847"/>
    </source>
</evidence>
<dbReference type="GO" id="GO:0015293">
    <property type="term" value="F:symporter activity"/>
    <property type="evidence" value="ECO:0007669"/>
    <property type="project" value="UniProtKB-KW"/>
</dbReference>
<evidence type="ECO:0000256" key="10">
    <source>
        <dbReference type="SAM" id="Phobius"/>
    </source>
</evidence>
<dbReference type="SUPFAM" id="SSF103473">
    <property type="entry name" value="MFS general substrate transporter"/>
    <property type="match status" value="1"/>
</dbReference>
<evidence type="ECO:0000256" key="3">
    <source>
        <dbReference type="ARBA" id="ARBA00022448"/>
    </source>
</evidence>
<keyword evidence="4 12" id="KW-0762">Sugar transport</keyword>